<evidence type="ECO:0000259" key="2">
    <source>
        <dbReference type="Pfam" id="PF00266"/>
    </source>
</evidence>
<dbReference type="Proteomes" id="UP000245962">
    <property type="component" value="Unassembled WGS sequence"/>
</dbReference>
<dbReference type="SUPFAM" id="SSF53383">
    <property type="entry name" value="PLP-dependent transferases"/>
    <property type="match status" value="1"/>
</dbReference>
<dbReference type="GO" id="GO:0008483">
    <property type="term" value="F:transaminase activity"/>
    <property type="evidence" value="ECO:0007669"/>
    <property type="project" value="UniProtKB-KW"/>
</dbReference>
<gene>
    <name evidence="3" type="ORF">DDV96_01215</name>
</gene>
<feature type="domain" description="Aminotransferase class V" evidence="2">
    <location>
        <begin position="48"/>
        <end position="352"/>
    </location>
</feature>
<keyword evidence="3" id="KW-0808">Transferase</keyword>
<evidence type="ECO:0000313" key="3">
    <source>
        <dbReference type="EMBL" id="PVW17165.1"/>
    </source>
</evidence>
<organism evidence="3 4">
    <name type="scientific">Marixanthomonas spongiae</name>
    <dbReference type="NCBI Taxonomy" id="2174845"/>
    <lineage>
        <taxon>Bacteria</taxon>
        <taxon>Pseudomonadati</taxon>
        <taxon>Bacteroidota</taxon>
        <taxon>Flavobacteriia</taxon>
        <taxon>Flavobacteriales</taxon>
        <taxon>Flavobacteriaceae</taxon>
        <taxon>Marixanthomonas</taxon>
    </lineage>
</organism>
<name>A0A2U0I7S9_9FLAO</name>
<protein>
    <submittedName>
        <fullName evidence="3">Aminotransferase</fullName>
    </submittedName>
</protein>
<dbReference type="InterPro" id="IPR015421">
    <property type="entry name" value="PyrdxlP-dep_Trfase_major"/>
</dbReference>
<dbReference type="AlphaFoldDB" id="A0A2U0I7S9"/>
<proteinExistence type="predicted"/>
<dbReference type="PANTHER" id="PTHR43586">
    <property type="entry name" value="CYSTEINE DESULFURASE"/>
    <property type="match status" value="1"/>
</dbReference>
<evidence type="ECO:0000256" key="1">
    <source>
        <dbReference type="ARBA" id="ARBA00022898"/>
    </source>
</evidence>
<dbReference type="Pfam" id="PF00266">
    <property type="entry name" value="Aminotran_5"/>
    <property type="match status" value="1"/>
</dbReference>
<dbReference type="PANTHER" id="PTHR43586:SF15">
    <property type="entry name" value="BLR3095 PROTEIN"/>
    <property type="match status" value="1"/>
</dbReference>
<dbReference type="Gene3D" id="3.90.1150.10">
    <property type="entry name" value="Aspartate Aminotransferase, domain 1"/>
    <property type="match status" value="1"/>
</dbReference>
<evidence type="ECO:0000313" key="4">
    <source>
        <dbReference type="Proteomes" id="UP000245962"/>
    </source>
</evidence>
<dbReference type="RefSeq" id="WP_116692912.1">
    <property type="nucleotide sequence ID" value="NZ_QEHR01000001.1"/>
</dbReference>
<dbReference type="Gene3D" id="3.40.640.10">
    <property type="entry name" value="Type I PLP-dependent aspartate aminotransferase-like (Major domain)"/>
    <property type="match status" value="1"/>
</dbReference>
<keyword evidence="4" id="KW-1185">Reference proteome</keyword>
<keyword evidence="3" id="KW-0032">Aminotransferase</keyword>
<sequence length="358" mass="40160">MPDFKKHFPALQECTYLNTPASGLLPAPVYAWRKAQEDQFFKHGNDYAQTIETLNDVRKTLGRFFHASETDIALVPNFSLGLNMLLEGLPQQQKILLLNGDYPSVNWPVHMRDFDVCVAETTGNVEHNIEAAVARHHPTVFIFSVVQWLNGIKLDLGFLEELKAYHPDLLLIADGTQYLGTEQFNFRDSPLDVLGASAYKWLLSGYGNGFFLFKETIKEDVFPSAIGFNSAAGFDSRPEETTFAKHFEPGHLDAFNFGSLQQSLQFMETLGVEAIQDEIVKLSQKAKTAFTKAGLLSETVANREIHSSIFNLKGNDALFQKLKSNNITCSQRGGGIRVGFHFYNTEEDLEIFLKALHA</sequence>
<dbReference type="InterPro" id="IPR015422">
    <property type="entry name" value="PyrdxlP-dep_Trfase_small"/>
</dbReference>
<dbReference type="InterPro" id="IPR000192">
    <property type="entry name" value="Aminotrans_V_dom"/>
</dbReference>
<dbReference type="InterPro" id="IPR015424">
    <property type="entry name" value="PyrdxlP-dep_Trfase"/>
</dbReference>
<dbReference type="OrthoDB" id="513408at2"/>
<keyword evidence="1" id="KW-0663">Pyridoxal phosphate</keyword>
<dbReference type="EMBL" id="QEHR01000001">
    <property type="protein sequence ID" value="PVW17165.1"/>
    <property type="molecule type" value="Genomic_DNA"/>
</dbReference>
<accession>A0A2U0I7S9</accession>
<comment type="caution">
    <text evidence="3">The sequence shown here is derived from an EMBL/GenBank/DDBJ whole genome shotgun (WGS) entry which is preliminary data.</text>
</comment>
<reference evidence="3 4" key="1">
    <citation type="submission" date="2018-04" db="EMBL/GenBank/DDBJ databases">
        <title>Marixanthomonas spongiae HN-E44 sp. nov., isolated from a marine sponge.</title>
        <authorList>
            <person name="Luo L."/>
            <person name="Zhuang L."/>
        </authorList>
    </citation>
    <scope>NUCLEOTIDE SEQUENCE [LARGE SCALE GENOMIC DNA]</scope>
    <source>
        <strain evidence="3 4">HN-E44</strain>
    </source>
</reference>